<keyword evidence="1" id="KW-1133">Transmembrane helix</keyword>
<dbReference type="EMBL" id="JBBYXI010000001">
    <property type="protein sequence ID" value="MEN3929753.1"/>
    <property type="molecule type" value="Genomic_DNA"/>
</dbReference>
<dbReference type="PANTHER" id="PTHR41983">
    <property type="entry name" value="SHORT-CHAIN FATTY ACID TRANSPORTER-RELATED"/>
    <property type="match status" value="1"/>
</dbReference>
<keyword evidence="1" id="KW-0812">Transmembrane</keyword>
<dbReference type="InterPro" id="IPR006160">
    <property type="entry name" value="SCFA_transpt_AtoE"/>
</dbReference>
<dbReference type="PANTHER" id="PTHR41983:SF2">
    <property type="entry name" value="SHORT-CHAIN FATTY ACID TRANSPORTER-RELATED"/>
    <property type="match status" value="1"/>
</dbReference>
<feature type="transmembrane region" description="Helical" evidence="1">
    <location>
        <begin position="207"/>
        <end position="226"/>
    </location>
</feature>
<feature type="transmembrane region" description="Helical" evidence="1">
    <location>
        <begin position="333"/>
        <end position="357"/>
    </location>
</feature>
<evidence type="ECO:0000313" key="2">
    <source>
        <dbReference type="EMBL" id="MEN3929753.1"/>
    </source>
</evidence>
<accession>A0ABV0BGT7</accession>
<protein>
    <submittedName>
        <fullName evidence="2">TIGR00366 family protein</fullName>
    </submittedName>
</protein>
<organism evidence="2 3">
    <name type="scientific">Hohaiivirga grylli</name>
    <dbReference type="NCBI Taxonomy" id="3133970"/>
    <lineage>
        <taxon>Bacteria</taxon>
        <taxon>Pseudomonadati</taxon>
        <taxon>Pseudomonadota</taxon>
        <taxon>Alphaproteobacteria</taxon>
        <taxon>Hyphomicrobiales</taxon>
        <taxon>Methylobacteriaceae</taxon>
        <taxon>Hohaiivirga</taxon>
    </lineage>
</organism>
<name>A0ABV0BGT7_9HYPH</name>
<evidence type="ECO:0000256" key="1">
    <source>
        <dbReference type="SAM" id="Phobius"/>
    </source>
</evidence>
<proteinExistence type="predicted"/>
<comment type="caution">
    <text evidence="2">The sequence shown here is derived from an EMBL/GenBank/DDBJ whole genome shotgun (WGS) entry which is preliminary data.</text>
</comment>
<feature type="transmembrane region" description="Helical" evidence="1">
    <location>
        <begin position="115"/>
        <end position="141"/>
    </location>
</feature>
<sequence length="469" mass="50502">MANSKPNTGEAANQKENFLIRMGEAFTRVSQKYMPDPTIFAIALTLIAFILALILTDSTPMGVLTGWYSGLWELLTFSMQMSVAIITGAVVADAPLAQRGIRRIAAIAKTGPQAAVLVATVTILLSYMHFGLSLVGGALLARSIAADFRRRNIPFEYGLLVACAYIGQMTWCTGFSNSVGLTIATPGHFLESEIGIISLSQYIFNPMNLTLVAGFTIILPLFVYFLHPKGRNTNQVPDYALKVLESDVPEVKSAHQTAYATVGDRLNNSRIVCGYLGCMGLVYVVYAFTQKGFSALDLNMLNAIFLFSGLLLQGTVANYVAAFTKSTSSAAGIIFQFPLYAGIMGIIKYSGMVSILAEGMVAISSNFTFHLYTFLSASIVNMFVPSGGGQWAVQGPIAVESTRLMGVDMLKSIMAVAYGNSWTNMCQPFWALALLGFTGLKAKDIMGYSTAIMLIGGILFGFVILFLPA</sequence>
<feature type="transmembrane region" description="Helical" evidence="1">
    <location>
        <begin position="300"/>
        <end position="321"/>
    </location>
</feature>
<feature type="transmembrane region" description="Helical" evidence="1">
    <location>
        <begin position="38"/>
        <end position="55"/>
    </location>
</feature>
<feature type="transmembrane region" description="Helical" evidence="1">
    <location>
        <begin position="369"/>
        <end position="393"/>
    </location>
</feature>
<feature type="transmembrane region" description="Helical" evidence="1">
    <location>
        <begin position="271"/>
        <end position="288"/>
    </location>
</feature>
<keyword evidence="3" id="KW-1185">Reference proteome</keyword>
<feature type="transmembrane region" description="Helical" evidence="1">
    <location>
        <begin position="75"/>
        <end position="94"/>
    </location>
</feature>
<dbReference type="Proteomes" id="UP001418637">
    <property type="component" value="Unassembled WGS sequence"/>
</dbReference>
<dbReference type="RefSeq" id="WP_346335741.1">
    <property type="nucleotide sequence ID" value="NZ_JBBYXI010000001.1"/>
</dbReference>
<feature type="transmembrane region" description="Helical" evidence="1">
    <location>
        <begin position="413"/>
        <end position="433"/>
    </location>
</feature>
<feature type="transmembrane region" description="Helical" evidence="1">
    <location>
        <begin position="445"/>
        <end position="467"/>
    </location>
</feature>
<evidence type="ECO:0000313" key="3">
    <source>
        <dbReference type="Proteomes" id="UP001418637"/>
    </source>
</evidence>
<reference evidence="2 3" key="1">
    <citation type="submission" date="2024-04" db="EMBL/GenBank/DDBJ databases">
        <title>A novel species isolated from cricket.</title>
        <authorList>
            <person name="Wang H.-C."/>
        </authorList>
    </citation>
    <scope>NUCLEOTIDE SEQUENCE [LARGE SCALE GENOMIC DNA]</scope>
    <source>
        <strain evidence="2 3">WL0021</strain>
    </source>
</reference>
<dbReference type="Pfam" id="PF02667">
    <property type="entry name" value="SCFA_trans"/>
    <property type="match status" value="1"/>
</dbReference>
<gene>
    <name evidence="2" type="ORF">WJT86_01595</name>
</gene>
<keyword evidence="1" id="KW-0472">Membrane</keyword>